<dbReference type="GeneID" id="91307678"/>
<name>A0A191V3L0_9ACTN</name>
<evidence type="ECO:0000313" key="1">
    <source>
        <dbReference type="EMBL" id="ANJ09510.1"/>
    </source>
</evidence>
<organism evidence="1 2">
    <name type="scientific">Streptomyces parvulus</name>
    <dbReference type="NCBI Taxonomy" id="146923"/>
    <lineage>
        <taxon>Bacteria</taxon>
        <taxon>Bacillati</taxon>
        <taxon>Actinomycetota</taxon>
        <taxon>Actinomycetes</taxon>
        <taxon>Kitasatosporales</taxon>
        <taxon>Streptomycetaceae</taxon>
        <taxon>Streptomyces</taxon>
    </lineage>
</organism>
<dbReference type="KEGG" id="spav:Spa2297_22555"/>
<dbReference type="RefSeq" id="WP_064729840.1">
    <property type="nucleotide sequence ID" value="NZ_BMRX01000002.1"/>
</dbReference>
<evidence type="ECO:0000313" key="2">
    <source>
        <dbReference type="Proteomes" id="UP000078468"/>
    </source>
</evidence>
<accession>A0A191V3L0</accession>
<dbReference type="EMBL" id="CP015866">
    <property type="protein sequence ID" value="ANJ09510.1"/>
    <property type="molecule type" value="Genomic_DNA"/>
</dbReference>
<dbReference type="AlphaFoldDB" id="A0A191V3L0"/>
<gene>
    <name evidence="1" type="ORF">Spa2297_22555</name>
</gene>
<dbReference type="Gene3D" id="3.10.590.10">
    <property type="entry name" value="ph1033 like domains"/>
    <property type="match status" value="1"/>
</dbReference>
<reference evidence="1 2" key="1">
    <citation type="submission" date="2016-05" db="EMBL/GenBank/DDBJ databases">
        <title>Non-Contiguous Finished Genome Sequence of Streptomyces parvulus 2297 Integrated Site-Specifically with Actinophage R4.</title>
        <authorList>
            <person name="Nishizawa T."/>
            <person name="Miura T."/>
            <person name="Harada C."/>
            <person name="Guo Y."/>
            <person name="Narisawa K."/>
            <person name="Ohta H."/>
            <person name="Takahashi H."/>
            <person name="Shirai M."/>
        </authorList>
    </citation>
    <scope>NUCLEOTIDE SEQUENCE [LARGE SCALE GENOMIC DNA]</scope>
    <source>
        <strain evidence="1 2">2297</strain>
    </source>
</reference>
<dbReference type="Proteomes" id="UP000078468">
    <property type="component" value="Chromosome"/>
</dbReference>
<proteinExistence type="predicted"/>
<protein>
    <submittedName>
        <fullName evidence="1">Uncharacterized protein</fullName>
    </submittedName>
</protein>
<sequence length="167" mass="18575">MATHLVIISDREPLAWVLGTQRMAFPAGRAASGLPAEGDQALLYTTRGCYRNLTRDRGRVMGLTVVTSPVETLTEPVVFGERRFTSGCALRVEGLAPVRDGVVLADLVPRLEVFPEERSWSVRMRRASLPLPPADARLLTRELRPLLGRRSEHLADYTRGTEWHDGT</sequence>